<keyword evidence="4" id="KW-0456">Lyase</keyword>
<feature type="non-terminal residue" evidence="7">
    <location>
        <position position="1"/>
    </location>
</feature>
<dbReference type="PANTHER" id="PTHR12599:SF0">
    <property type="entry name" value="PTERIN-4-ALPHA-CARBINOLAMINE DEHYDRATASE"/>
    <property type="match status" value="1"/>
</dbReference>
<dbReference type="EC" id="4.2.1.96" evidence="3"/>
<dbReference type="GO" id="GO:0006729">
    <property type="term" value="P:tetrahydrobiopterin biosynthetic process"/>
    <property type="evidence" value="ECO:0007669"/>
    <property type="project" value="InterPro"/>
</dbReference>
<evidence type="ECO:0000256" key="1">
    <source>
        <dbReference type="ARBA" id="ARBA00001554"/>
    </source>
</evidence>
<dbReference type="SUPFAM" id="SSF55248">
    <property type="entry name" value="PCD-like"/>
    <property type="match status" value="1"/>
</dbReference>
<proteinExistence type="inferred from homology"/>
<dbReference type="Gene3D" id="3.30.1360.20">
    <property type="entry name" value="Transcriptional coactivator/pterin dehydratase"/>
    <property type="match status" value="1"/>
</dbReference>
<dbReference type="GO" id="GO:0008124">
    <property type="term" value="F:4-alpha-hydroxytetrahydrobiopterin dehydratase activity"/>
    <property type="evidence" value="ECO:0007669"/>
    <property type="project" value="UniProtKB-EC"/>
</dbReference>
<keyword evidence="8" id="KW-1185">Reference proteome</keyword>
<dbReference type="Proteomes" id="UP001328107">
    <property type="component" value="Unassembled WGS sequence"/>
</dbReference>
<evidence type="ECO:0000313" key="7">
    <source>
        <dbReference type="EMBL" id="GMR53368.1"/>
    </source>
</evidence>
<evidence type="ECO:0000256" key="2">
    <source>
        <dbReference type="ARBA" id="ARBA00006472"/>
    </source>
</evidence>
<dbReference type="PANTHER" id="PTHR12599">
    <property type="entry name" value="PTERIN-4-ALPHA-CARBINOLAMINE DEHYDRATASE"/>
    <property type="match status" value="1"/>
</dbReference>
<evidence type="ECO:0000256" key="5">
    <source>
        <dbReference type="ARBA" id="ARBA00030497"/>
    </source>
</evidence>
<comment type="catalytic activity">
    <reaction evidence="1">
        <text>(4aS,6R)-4a-hydroxy-L-erythro-5,6,7,8-tetrahydrobiopterin = (6R)-L-erythro-6,7-dihydrobiopterin + H2O</text>
        <dbReference type="Rhea" id="RHEA:11920"/>
        <dbReference type="ChEBI" id="CHEBI:15377"/>
        <dbReference type="ChEBI" id="CHEBI:15642"/>
        <dbReference type="ChEBI" id="CHEBI:43120"/>
        <dbReference type="EC" id="4.2.1.96"/>
    </reaction>
</comment>
<dbReference type="Pfam" id="PF01329">
    <property type="entry name" value="Pterin_4a"/>
    <property type="match status" value="1"/>
</dbReference>
<dbReference type="HAMAP" id="MF_00434">
    <property type="entry name" value="Pterin_4_alpha"/>
    <property type="match status" value="1"/>
</dbReference>
<name>A0AAN5I5U5_9BILA</name>
<evidence type="ECO:0000256" key="4">
    <source>
        <dbReference type="ARBA" id="ARBA00023239"/>
    </source>
</evidence>
<organism evidence="7 8">
    <name type="scientific">Pristionchus mayeri</name>
    <dbReference type="NCBI Taxonomy" id="1317129"/>
    <lineage>
        <taxon>Eukaryota</taxon>
        <taxon>Metazoa</taxon>
        <taxon>Ecdysozoa</taxon>
        <taxon>Nematoda</taxon>
        <taxon>Chromadorea</taxon>
        <taxon>Rhabditida</taxon>
        <taxon>Rhabditina</taxon>
        <taxon>Diplogasteromorpha</taxon>
        <taxon>Diplogasteroidea</taxon>
        <taxon>Neodiplogasteridae</taxon>
        <taxon>Pristionchus</taxon>
    </lineage>
</organism>
<dbReference type="CDD" id="cd00914">
    <property type="entry name" value="PCD_DCoH_subfamily_b"/>
    <property type="match status" value="1"/>
</dbReference>
<accession>A0AAN5I5U5</accession>
<dbReference type="InterPro" id="IPR036428">
    <property type="entry name" value="PCD_sf"/>
</dbReference>
<protein>
    <recommendedName>
        <fullName evidence="3">4a-hydroxytetrahydrobiopterin dehydratase</fullName>
        <ecNumber evidence="3">4.2.1.96</ecNumber>
    </recommendedName>
    <alternativeName>
        <fullName evidence="5">4-alpha-hydroxy-tetrahydropterin dehydratase</fullName>
    </alternativeName>
    <alternativeName>
        <fullName evidence="6">Pterin carbinolamine dehydratase</fullName>
    </alternativeName>
</protein>
<dbReference type="FunFam" id="3.30.1360.20:FF:000001">
    <property type="entry name" value="Pterin-4-alpha-carbinolamine dehydratase 2"/>
    <property type="match status" value="1"/>
</dbReference>
<dbReference type="InterPro" id="IPR001533">
    <property type="entry name" value="Pterin_deHydtase"/>
</dbReference>
<comment type="caution">
    <text evidence="7">The sequence shown here is derived from an EMBL/GenBank/DDBJ whole genome shotgun (WGS) entry which is preliminary data.</text>
</comment>
<comment type="similarity">
    <text evidence="2">Belongs to the pterin-4-alpha-carbinolamine dehydratase family.</text>
</comment>
<dbReference type="EMBL" id="BTRK01000005">
    <property type="protein sequence ID" value="GMR53368.1"/>
    <property type="molecule type" value="Genomic_DNA"/>
</dbReference>
<reference evidence="8" key="1">
    <citation type="submission" date="2022-10" db="EMBL/GenBank/DDBJ databases">
        <title>Genome assembly of Pristionchus species.</title>
        <authorList>
            <person name="Yoshida K."/>
            <person name="Sommer R.J."/>
        </authorList>
    </citation>
    <scope>NUCLEOTIDE SEQUENCE [LARGE SCALE GENOMIC DNA]</scope>
    <source>
        <strain evidence="8">RS5460</strain>
    </source>
</reference>
<dbReference type="AlphaFoldDB" id="A0AAN5I5U5"/>
<evidence type="ECO:0000256" key="6">
    <source>
        <dbReference type="ARBA" id="ARBA00031023"/>
    </source>
</evidence>
<sequence>CRGRREERESEMRGRECYLLFSPLLVSSRTIASTSTPKRIKMALTAEEREKELSVLLSNGWKMTEGRDAIQKIYQFKDFNQAFGFMSRVALKAEKMDHHPEWFNVYNKVDVTLSSHDVNGLSRRDLTLATFIDSVSH</sequence>
<evidence type="ECO:0000256" key="3">
    <source>
        <dbReference type="ARBA" id="ARBA00013252"/>
    </source>
</evidence>
<dbReference type="NCBIfam" id="NF002020">
    <property type="entry name" value="PRK00823.1-5"/>
    <property type="match status" value="1"/>
</dbReference>
<gene>
    <name evidence="7" type="ORF">PMAYCL1PPCAC_23563</name>
</gene>
<dbReference type="NCBIfam" id="NF002018">
    <property type="entry name" value="PRK00823.1-3"/>
    <property type="match status" value="1"/>
</dbReference>
<evidence type="ECO:0000313" key="8">
    <source>
        <dbReference type="Proteomes" id="UP001328107"/>
    </source>
</evidence>